<reference evidence="12 13" key="1">
    <citation type="submission" date="2023-06" db="EMBL/GenBank/DDBJ databases">
        <authorList>
            <person name="Ye Y.-Q."/>
            <person name="Du Z.-J."/>
        </authorList>
    </citation>
    <scope>NUCLEOTIDE SEQUENCE [LARGE SCALE GENOMIC DNA]</scope>
    <source>
        <strain evidence="12 13">SDUM287046</strain>
    </source>
</reference>
<dbReference type="EC" id="2.8.1.7" evidence="3"/>
<dbReference type="Pfam" id="PF00266">
    <property type="entry name" value="Aminotran_5"/>
    <property type="match status" value="1"/>
</dbReference>
<keyword evidence="7" id="KW-0408">Iron</keyword>
<proteinExistence type="inferred from homology"/>
<dbReference type="RefSeq" id="WP_290253504.1">
    <property type="nucleotide sequence ID" value="NZ_JAUGQQ010000002.1"/>
</dbReference>
<gene>
    <name evidence="12" type="ORF">QRD02_03380</name>
</gene>
<dbReference type="InterPro" id="IPR000192">
    <property type="entry name" value="Aminotrans_V_dom"/>
</dbReference>
<keyword evidence="4" id="KW-0808">Transferase</keyword>
<protein>
    <recommendedName>
        <fullName evidence="3">cysteine desulfurase</fullName>
        <ecNumber evidence="3">2.8.1.7</ecNumber>
    </recommendedName>
</protein>
<keyword evidence="13" id="KW-1185">Reference proteome</keyword>
<dbReference type="Proteomes" id="UP001244787">
    <property type="component" value="Unassembled WGS sequence"/>
</dbReference>
<comment type="caution">
    <text evidence="12">The sequence shown here is derived from an EMBL/GenBank/DDBJ whole genome shotgun (WGS) entry which is preliminary data.</text>
</comment>
<evidence type="ECO:0000313" key="12">
    <source>
        <dbReference type="EMBL" id="MDN3723412.1"/>
    </source>
</evidence>
<evidence type="ECO:0000256" key="9">
    <source>
        <dbReference type="ARBA" id="ARBA00050776"/>
    </source>
</evidence>
<evidence type="ECO:0000256" key="3">
    <source>
        <dbReference type="ARBA" id="ARBA00012239"/>
    </source>
</evidence>
<evidence type="ECO:0000256" key="4">
    <source>
        <dbReference type="ARBA" id="ARBA00022679"/>
    </source>
</evidence>
<evidence type="ECO:0000256" key="10">
    <source>
        <dbReference type="RuleBase" id="RU004504"/>
    </source>
</evidence>
<dbReference type="InterPro" id="IPR015422">
    <property type="entry name" value="PyrdxlP-dep_Trfase_small"/>
</dbReference>
<feature type="domain" description="Aminotransferase class V" evidence="11">
    <location>
        <begin position="4"/>
        <end position="372"/>
    </location>
</feature>
<dbReference type="InterPro" id="IPR016454">
    <property type="entry name" value="Cysteine_dSase"/>
</dbReference>
<dbReference type="Gene3D" id="3.40.640.10">
    <property type="entry name" value="Type I PLP-dependent aspartate aminotransferase-like (Major domain)"/>
    <property type="match status" value="1"/>
</dbReference>
<dbReference type="Gene3D" id="1.10.260.50">
    <property type="match status" value="1"/>
</dbReference>
<accession>A0ABT8DK54</accession>
<name>A0ABT8DK54_9FLAO</name>
<dbReference type="EMBL" id="JAUGQQ010000002">
    <property type="protein sequence ID" value="MDN3723412.1"/>
    <property type="molecule type" value="Genomic_DNA"/>
</dbReference>
<comment type="catalytic activity">
    <reaction evidence="9">
        <text>(sulfur carrier)-H + L-cysteine = (sulfur carrier)-SH + L-alanine</text>
        <dbReference type="Rhea" id="RHEA:43892"/>
        <dbReference type="Rhea" id="RHEA-COMP:14737"/>
        <dbReference type="Rhea" id="RHEA-COMP:14739"/>
        <dbReference type="ChEBI" id="CHEBI:29917"/>
        <dbReference type="ChEBI" id="CHEBI:35235"/>
        <dbReference type="ChEBI" id="CHEBI:57972"/>
        <dbReference type="ChEBI" id="CHEBI:64428"/>
        <dbReference type="EC" id="2.8.1.7"/>
    </reaction>
</comment>
<dbReference type="PIRSF" id="PIRSF005572">
    <property type="entry name" value="NifS"/>
    <property type="match status" value="1"/>
</dbReference>
<evidence type="ECO:0000256" key="5">
    <source>
        <dbReference type="ARBA" id="ARBA00022723"/>
    </source>
</evidence>
<comment type="cofactor">
    <cofactor evidence="1 10">
        <name>pyridoxal 5'-phosphate</name>
        <dbReference type="ChEBI" id="CHEBI:597326"/>
    </cofactor>
</comment>
<keyword evidence="5" id="KW-0479">Metal-binding</keyword>
<evidence type="ECO:0000256" key="1">
    <source>
        <dbReference type="ARBA" id="ARBA00001933"/>
    </source>
</evidence>
<evidence type="ECO:0000256" key="8">
    <source>
        <dbReference type="ARBA" id="ARBA00023014"/>
    </source>
</evidence>
<evidence type="ECO:0000256" key="7">
    <source>
        <dbReference type="ARBA" id="ARBA00023004"/>
    </source>
</evidence>
<dbReference type="PROSITE" id="PS00595">
    <property type="entry name" value="AA_TRANSFER_CLASS_5"/>
    <property type="match status" value="1"/>
</dbReference>
<keyword evidence="6" id="KW-0663">Pyridoxal phosphate</keyword>
<evidence type="ECO:0000313" key="13">
    <source>
        <dbReference type="Proteomes" id="UP001244787"/>
    </source>
</evidence>
<dbReference type="InterPro" id="IPR020578">
    <property type="entry name" value="Aminotrans_V_PyrdxlP_BS"/>
</dbReference>
<evidence type="ECO:0000259" key="11">
    <source>
        <dbReference type="Pfam" id="PF00266"/>
    </source>
</evidence>
<comment type="similarity">
    <text evidence="2">Belongs to the class-V pyridoxal-phosphate-dependent aminotransferase family. NifS/IscS subfamily.</text>
</comment>
<evidence type="ECO:0000256" key="6">
    <source>
        <dbReference type="ARBA" id="ARBA00022898"/>
    </source>
</evidence>
<dbReference type="SUPFAM" id="SSF53383">
    <property type="entry name" value="PLP-dependent transferases"/>
    <property type="match status" value="1"/>
</dbReference>
<sequence length="387" mass="42766">MKKVYFDSAATTKPREEVINCITEVLRTEYGNPSSTHSYGRSSKSLLENARKNIAKLFNVSASEIIFTSGGTEADNLILISAVRDLGVKRIISSKIEHHAVLHTLEWLENEYNVTLEFVNLGDCGHIDYEHLEKLLSATSGKTLVSLMHINNEVGNMLDLKKVALLCKENDALFHSDTVQSIGHFELDFKEIPIDFATAAAHKFHGPKGAGFAFIRKNSGLRSSIHGGAQERGMRAGTEAVYAIAGMAEALRLSYQNLDDERAYITELKQYFKEQISQNIPGVKFNGGCDDNTKSTYTLLNVCLPISPEKAMLLLFQLDLKGIACSKGSACQSGSEGGSHVLRQILSEEDLGKPSIRFSFSSFNKKEEVDYVVEVLKEFIDEGIMTP</sequence>
<keyword evidence="8" id="KW-0411">Iron-sulfur</keyword>
<dbReference type="InterPro" id="IPR015424">
    <property type="entry name" value="PyrdxlP-dep_Trfase"/>
</dbReference>
<organism evidence="12 13">
    <name type="scientific">Aequorivita aurantiaca</name>
    <dbReference type="NCBI Taxonomy" id="3053356"/>
    <lineage>
        <taxon>Bacteria</taxon>
        <taxon>Pseudomonadati</taxon>
        <taxon>Bacteroidota</taxon>
        <taxon>Flavobacteriia</taxon>
        <taxon>Flavobacteriales</taxon>
        <taxon>Flavobacteriaceae</taxon>
        <taxon>Aequorivita</taxon>
    </lineage>
</organism>
<evidence type="ECO:0000256" key="2">
    <source>
        <dbReference type="ARBA" id="ARBA00006490"/>
    </source>
</evidence>
<dbReference type="PANTHER" id="PTHR11601">
    <property type="entry name" value="CYSTEINE DESULFURYLASE FAMILY MEMBER"/>
    <property type="match status" value="1"/>
</dbReference>
<dbReference type="InterPro" id="IPR015421">
    <property type="entry name" value="PyrdxlP-dep_Trfase_major"/>
</dbReference>
<dbReference type="PANTHER" id="PTHR11601:SF34">
    <property type="entry name" value="CYSTEINE DESULFURASE"/>
    <property type="match status" value="1"/>
</dbReference>
<dbReference type="Gene3D" id="3.90.1150.10">
    <property type="entry name" value="Aspartate Aminotransferase, domain 1"/>
    <property type="match status" value="1"/>
</dbReference>